<gene>
    <name evidence="2" type="ORF">TWF694_002699</name>
</gene>
<comment type="caution">
    <text evidence="2">The sequence shown here is derived from an EMBL/GenBank/DDBJ whole genome shotgun (WGS) entry which is preliminary data.</text>
</comment>
<organism evidence="2 3">
    <name type="scientific">Orbilia ellipsospora</name>
    <dbReference type="NCBI Taxonomy" id="2528407"/>
    <lineage>
        <taxon>Eukaryota</taxon>
        <taxon>Fungi</taxon>
        <taxon>Dikarya</taxon>
        <taxon>Ascomycota</taxon>
        <taxon>Pezizomycotina</taxon>
        <taxon>Orbiliomycetes</taxon>
        <taxon>Orbiliales</taxon>
        <taxon>Orbiliaceae</taxon>
        <taxon>Orbilia</taxon>
    </lineage>
</organism>
<dbReference type="EMBL" id="JAVHJO010000011">
    <property type="protein sequence ID" value="KAK6533768.1"/>
    <property type="molecule type" value="Genomic_DNA"/>
</dbReference>
<keyword evidence="3" id="KW-1185">Reference proteome</keyword>
<feature type="compositionally biased region" description="Basic residues" evidence="1">
    <location>
        <begin position="264"/>
        <end position="274"/>
    </location>
</feature>
<feature type="compositionally biased region" description="Low complexity" evidence="1">
    <location>
        <begin position="14"/>
        <end position="32"/>
    </location>
</feature>
<feature type="compositionally biased region" description="Low complexity" evidence="1">
    <location>
        <begin position="65"/>
        <end position="76"/>
    </location>
</feature>
<feature type="compositionally biased region" description="Polar residues" evidence="1">
    <location>
        <begin position="215"/>
        <end position="229"/>
    </location>
</feature>
<evidence type="ECO:0000313" key="2">
    <source>
        <dbReference type="EMBL" id="KAK6533768.1"/>
    </source>
</evidence>
<name>A0AAV9X2Q0_9PEZI</name>
<protein>
    <submittedName>
        <fullName evidence="2">Uncharacterized protein</fullName>
    </submittedName>
</protein>
<reference evidence="2 3" key="1">
    <citation type="submission" date="2019-10" db="EMBL/GenBank/DDBJ databases">
        <authorList>
            <person name="Palmer J.M."/>
        </authorList>
    </citation>
    <scope>NUCLEOTIDE SEQUENCE [LARGE SCALE GENOMIC DNA]</scope>
    <source>
        <strain evidence="2 3">TWF694</strain>
    </source>
</reference>
<proteinExistence type="predicted"/>
<feature type="region of interest" description="Disordered" evidence="1">
    <location>
        <begin position="14"/>
        <end position="76"/>
    </location>
</feature>
<feature type="compositionally biased region" description="Polar residues" evidence="1">
    <location>
        <begin position="275"/>
        <end position="285"/>
    </location>
</feature>
<evidence type="ECO:0000313" key="3">
    <source>
        <dbReference type="Proteomes" id="UP001365542"/>
    </source>
</evidence>
<dbReference type="AlphaFoldDB" id="A0AAV9X2Q0"/>
<dbReference type="Proteomes" id="UP001365542">
    <property type="component" value="Unassembled WGS sequence"/>
</dbReference>
<evidence type="ECO:0000256" key="1">
    <source>
        <dbReference type="SAM" id="MobiDB-lite"/>
    </source>
</evidence>
<accession>A0AAV9X2Q0</accession>
<feature type="region of interest" description="Disordered" evidence="1">
    <location>
        <begin position="251"/>
        <end position="293"/>
    </location>
</feature>
<feature type="compositionally biased region" description="Polar residues" evidence="1">
    <location>
        <begin position="39"/>
        <end position="53"/>
    </location>
</feature>
<sequence length="293" mass="30574">MPLLDNVTLELSIGTNNGNNDGNGNSISNKGKAAPVLNNAPNLPKGSTGNSPVLQARPNPPGTPVSPSIPNVPVSIPNAKVQRRGGRRLIARNPFLKDADIAINIGTNNGNNDGNGNNIANKGGENITGNLSPVDKSTDLAMPGAPAVPNALTARNTPKPIVPDVRVKRHERTELTRRGPFLGTVGLHVNIGTGNGNNDGNGNSIHNSVDKEGTIKSTDPGSAQSNLKHNGSVIPKIQTSLLSTPTKPTNLGATAAPQSAPIKAVRHQNSRRRVPNNSDSYNSQGRHFARGFH</sequence>
<feature type="region of interest" description="Disordered" evidence="1">
    <location>
        <begin position="193"/>
        <end position="229"/>
    </location>
</feature>